<evidence type="ECO:0000313" key="4">
    <source>
        <dbReference type="EMBL" id="KAK7078999.1"/>
    </source>
</evidence>
<organism evidence="4 5">
    <name type="scientific">Halocaridina rubra</name>
    <name type="common">Hawaiian red shrimp</name>
    <dbReference type="NCBI Taxonomy" id="373956"/>
    <lineage>
        <taxon>Eukaryota</taxon>
        <taxon>Metazoa</taxon>
        <taxon>Ecdysozoa</taxon>
        <taxon>Arthropoda</taxon>
        <taxon>Crustacea</taxon>
        <taxon>Multicrustacea</taxon>
        <taxon>Malacostraca</taxon>
        <taxon>Eumalacostraca</taxon>
        <taxon>Eucarida</taxon>
        <taxon>Decapoda</taxon>
        <taxon>Pleocyemata</taxon>
        <taxon>Caridea</taxon>
        <taxon>Atyoidea</taxon>
        <taxon>Atyidae</taxon>
        <taxon>Halocaridina</taxon>
    </lineage>
</organism>
<dbReference type="AlphaFoldDB" id="A0AAN9A9D3"/>
<evidence type="ECO:0000256" key="1">
    <source>
        <dbReference type="ARBA" id="ARBA00022737"/>
    </source>
</evidence>
<feature type="non-terminal residue" evidence="4">
    <location>
        <position position="1"/>
    </location>
</feature>
<feature type="repeat" description="ANK" evidence="3">
    <location>
        <begin position="127"/>
        <end position="159"/>
    </location>
</feature>
<dbReference type="Pfam" id="PF12796">
    <property type="entry name" value="Ank_2"/>
    <property type="match status" value="2"/>
</dbReference>
<dbReference type="PROSITE" id="PS50297">
    <property type="entry name" value="ANK_REP_REGION"/>
    <property type="match status" value="6"/>
</dbReference>
<keyword evidence="5" id="KW-1185">Reference proteome</keyword>
<dbReference type="PANTHER" id="PTHR24166">
    <property type="entry name" value="ROLLING PEBBLES, ISOFORM B"/>
    <property type="match status" value="1"/>
</dbReference>
<evidence type="ECO:0000313" key="5">
    <source>
        <dbReference type="Proteomes" id="UP001381693"/>
    </source>
</evidence>
<dbReference type="PROSITE" id="PS50088">
    <property type="entry name" value="ANK_REPEAT"/>
    <property type="match status" value="6"/>
</dbReference>
<keyword evidence="1" id="KW-0677">Repeat</keyword>
<dbReference type="Gene3D" id="1.25.40.20">
    <property type="entry name" value="Ankyrin repeat-containing domain"/>
    <property type="match status" value="3"/>
</dbReference>
<dbReference type="PRINTS" id="PR01415">
    <property type="entry name" value="ANKYRIN"/>
</dbReference>
<evidence type="ECO:0000256" key="2">
    <source>
        <dbReference type="ARBA" id="ARBA00023043"/>
    </source>
</evidence>
<dbReference type="SMART" id="SM00248">
    <property type="entry name" value="ANK"/>
    <property type="match status" value="8"/>
</dbReference>
<feature type="repeat" description="ANK" evidence="3">
    <location>
        <begin position="293"/>
        <end position="325"/>
    </location>
</feature>
<dbReference type="InterPro" id="IPR038565">
    <property type="entry name" value="CLIP_sf"/>
</dbReference>
<dbReference type="EMBL" id="JAXCGZ010007604">
    <property type="protein sequence ID" value="KAK7078999.1"/>
    <property type="molecule type" value="Genomic_DNA"/>
</dbReference>
<sequence length="489" mass="54052">CLLSIKETRINCNIMKEYFIFIVIFLLVSGLAVCQESEEEAYVKLKDLLKKTLALAEGQNSKTAETLQYLYEFLNSTSLDVVKQYGLYDLPTPDGTSFLIIIAKGGLLSLVKAALKAGAFVDIRDENGWTPLNWAIRRNHTEIALHLIQNGADPNIANTKHGDSPLMWAALNGQLEVVEALLNASARVNHFSKDKDSALYLAANKGHLQIVKMLLEKGADVDFQNERGWNPLITASRWNFVDIVKELLKAGANPDLKTFNGDTGLHWAVSNGHNLIVRELLVGGANYELPNFSGRTPLMLTAFKNRPEEAELLLSAGADINRQDESGDTPFMDAVNRGYANLARVFLKHCPDLSIPNRNRWTVTFLAEIRNVPEIREMIQAHPRMQCLHDINIYTLGQTRFDACREVKCCHGVWSPTGQTLASCGKQCRRVLAPAGVCTLISNCPLLQREFLDVVGTSTNPTATGREFVNNYGCGFGGGSDLRVCCPTA</sequence>
<gene>
    <name evidence="4" type="ORF">SK128_015130</name>
</gene>
<dbReference type="Proteomes" id="UP001381693">
    <property type="component" value="Unassembled WGS sequence"/>
</dbReference>
<dbReference type="InterPro" id="IPR002110">
    <property type="entry name" value="Ankyrin_rpt"/>
</dbReference>
<name>A0AAN9A9D3_HALRR</name>
<evidence type="ECO:0000256" key="3">
    <source>
        <dbReference type="PROSITE-ProRule" id="PRU00023"/>
    </source>
</evidence>
<feature type="repeat" description="ANK" evidence="3">
    <location>
        <begin position="227"/>
        <end position="259"/>
    </location>
</feature>
<dbReference type="SUPFAM" id="SSF48403">
    <property type="entry name" value="Ankyrin repeat"/>
    <property type="match status" value="1"/>
</dbReference>
<protein>
    <submittedName>
        <fullName evidence="4">Uncharacterized protein</fullName>
    </submittedName>
</protein>
<keyword evidence="2 3" id="KW-0040">ANK repeat</keyword>
<dbReference type="Gene3D" id="3.30.1640.30">
    <property type="match status" value="1"/>
</dbReference>
<dbReference type="InterPro" id="IPR050889">
    <property type="entry name" value="Dendritic_Spine_Reg/Scaffold"/>
</dbReference>
<reference evidence="4 5" key="1">
    <citation type="submission" date="2023-11" db="EMBL/GenBank/DDBJ databases">
        <title>Halocaridina rubra genome assembly.</title>
        <authorList>
            <person name="Smith C."/>
        </authorList>
    </citation>
    <scope>NUCLEOTIDE SEQUENCE [LARGE SCALE GENOMIC DNA]</scope>
    <source>
        <strain evidence="4">EP-1</strain>
        <tissue evidence="4">Whole</tissue>
    </source>
</reference>
<dbReference type="InterPro" id="IPR036770">
    <property type="entry name" value="Ankyrin_rpt-contain_sf"/>
</dbReference>
<feature type="repeat" description="ANK" evidence="3">
    <location>
        <begin position="161"/>
        <end position="193"/>
    </location>
</feature>
<dbReference type="Pfam" id="PF00023">
    <property type="entry name" value="Ank"/>
    <property type="match status" value="2"/>
</dbReference>
<proteinExistence type="predicted"/>
<accession>A0AAN9A9D3</accession>
<dbReference type="PANTHER" id="PTHR24166:SF48">
    <property type="entry name" value="PROTEIN VAPYRIN"/>
    <property type="match status" value="1"/>
</dbReference>
<feature type="repeat" description="ANK" evidence="3">
    <location>
        <begin position="194"/>
        <end position="226"/>
    </location>
</feature>
<feature type="repeat" description="ANK" evidence="3">
    <location>
        <begin position="260"/>
        <end position="292"/>
    </location>
</feature>
<comment type="caution">
    <text evidence="4">The sequence shown here is derived from an EMBL/GenBank/DDBJ whole genome shotgun (WGS) entry which is preliminary data.</text>
</comment>